<dbReference type="Proteomes" id="UP000235672">
    <property type="component" value="Unassembled WGS sequence"/>
</dbReference>
<dbReference type="GO" id="GO:0005524">
    <property type="term" value="F:ATP binding"/>
    <property type="evidence" value="ECO:0007669"/>
    <property type="project" value="UniProtKB-KW"/>
</dbReference>
<dbReference type="NCBIfam" id="TIGR00459">
    <property type="entry name" value="aspS_bact"/>
    <property type="match status" value="1"/>
</dbReference>
<dbReference type="EMBL" id="KZ613472">
    <property type="protein sequence ID" value="PMD24725.1"/>
    <property type="molecule type" value="Genomic_DNA"/>
</dbReference>
<dbReference type="InterPro" id="IPR006195">
    <property type="entry name" value="aa-tRNA-synth_II"/>
</dbReference>
<dbReference type="SUPFAM" id="SSF55681">
    <property type="entry name" value="Class II aaRS and biotin synthetases"/>
    <property type="match status" value="1"/>
</dbReference>
<dbReference type="Gene3D" id="2.40.50.140">
    <property type="entry name" value="Nucleic acid-binding proteins"/>
    <property type="match status" value="1"/>
</dbReference>
<evidence type="ECO:0000313" key="9">
    <source>
        <dbReference type="Proteomes" id="UP000235672"/>
    </source>
</evidence>
<dbReference type="AlphaFoldDB" id="A0A2J6QEM7"/>
<dbReference type="InterPro" id="IPR004524">
    <property type="entry name" value="Asp-tRNA-ligase_1"/>
</dbReference>
<evidence type="ECO:0000313" key="8">
    <source>
        <dbReference type="EMBL" id="PMD24725.1"/>
    </source>
</evidence>
<dbReference type="STRING" id="1745343.A0A2J6QEM7"/>
<accession>A0A2J6QEM7</accession>
<keyword evidence="6" id="KW-0030">Aminoacyl-tRNA synthetase</keyword>
<dbReference type="InterPro" id="IPR002312">
    <property type="entry name" value="Asp/Asn-tRNA-synth_IIb"/>
</dbReference>
<comment type="similarity">
    <text evidence="1">Belongs to the class-II aminoacyl-tRNA synthetase family. Type 1 subfamily.</text>
</comment>
<dbReference type="PANTHER" id="PTHR22594:SF5">
    <property type="entry name" value="ASPARTATE--TRNA LIGASE, MITOCHONDRIAL"/>
    <property type="match status" value="1"/>
</dbReference>
<keyword evidence="9" id="KW-1185">Reference proteome</keyword>
<reference evidence="8 9" key="1">
    <citation type="submission" date="2016-05" db="EMBL/GenBank/DDBJ databases">
        <title>A degradative enzymes factory behind the ericoid mycorrhizal symbiosis.</title>
        <authorList>
            <consortium name="DOE Joint Genome Institute"/>
            <person name="Martino E."/>
            <person name="Morin E."/>
            <person name="Grelet G."/>
            <person name="Kuo A."/>
            <person name="Kohler A."/>
            <person name="Daghino S."/>
            <person name="Barry K."/>
            <person name="Choi C."/>
            <person name="Cichocki N."/>
            <person name="Clum A."/>
            <person name="Copeland A."/>
            <person name="Hainaut M."/>
            <person name="Haridas S."/>
            <person name="Labutti K."/>
            <person name="Lindquist E."/>
            <person name="Lipzen A."/>
            <person name="Khouja H.-R."/>
            <person name="Murat C."/>
            <person name="Ohm R."/>
            <person name="Olson A."/>
            <person name="Spatafora J."/>
            <person name="Veneault-Fourrey C."/>
            <person name="Henrissat B."/>
            <person name="Grigoriev I."/>
            <person name="Martin F."/>
            <person name="Perotto S."/>
        </authorList>
    </citation>
    <scope>NUCLEOTIDE SEQUENCE [LARGE SCALE GENOMIC DNA]</scope>
    <source>
        <strain evidence="8 9">UAMH 7357</strain>
    </source>
</reference>
<evidence type="ECO:0000256" key="6">
    <source>
        <dbReference type="ARBA" id="ARBA00023146"/>
    </source>
</evidence>
<dbReference type="GO" id="GO:0006422">
    <property type="term" value="P:aspartyl-tRNA aminoacylation"/>
    <property type="evidence" value="ECO:0007669"/>
    <property type="project" value="TreeGrafter"/>
</dbReference>
<dbReference type="GO" id="GO:0005739">
    <property type="term" value="C:mitochondrion"/>
    <property type="evidence" value="ECO:0007669"/>
    <property type="project" value="TreeGrafter"/>
</dbReference>
<dbReference type="InterPro" id="IPR004115">
    <property type="entry name" value="GAD-like_sf"/>
</dbReference>
<dbReference type="HAMAP" id="MF_00044">
    <property type="entry name" value="Asp_tRNA_synth_type1"/>
    <property type="match status" value="1"/>
</dbReference>
<dbReference type="InterPro" id="IPR045864">
    <property type="entry name" value="aa-tRNA-synth_II/BPL/LPL"/>
</dbReference>
<protein>
    <recommendedName>
        <fullName evidence="7">Aminoacyl-transfer RNA synthetases class-II family profile domain-containing protein</fullName>
    </recommendedName>
</protein>
<evidence type="ECO:0000256" key="3">
    <source>
        <dbReference type="ARBA" id="ARBA00022741"/>
    </source>
</evidence>
<dbReference type="Gene3D" id="3.30.930.10">
    <property type="entry name" value="Bira Bifunctional Protein, Domain 2"/>
    <property type="match status" value="1"/>
</dbReference>
<dbReference type="InterPro" id="IPR004364">
    <property type="entry name" value="Aa-tRNA-synt_II"/>
</dbReference>
<proteinExistence type="inferred from homology"/>
<name>A0A2J6QEM7_9HELO</name>
<evidence type="ECO:0000256" key="4">
    <source>
        <dbReference type="ARBA" id="ARBA00022840"/>
    </source>
</evidence>
<gene>
    <name evidence="8" type="ORF">NA56DRAFT_566528</name>
</gene>
<keyword evidence="4" id="KW-0067">ATP-binding</keyword>
<dbReference type="PROSITE" id="PS50862">
    <property type="entry name" value="AA_TRNA_LIGASE_II"/>
    <property type="match status" value="1"/>
</dbReference>
<dbReference type="PRINTS" id="PR01042">
    <property type="entry name" value="TRNASYNTHASP"/>
</dbReference>
<dbReference type="Pfam" id="PF00152">
    <property type="entry name" value="tRNA-synt_2"/>
    <property type="match status" value="1"/>
</dbReference>
<sequence length="652" mass="73248">MEISVAAPQRLPFTIKPRMHRDKLGKEAMVLGSLTNIKSMSETLCFASVDFGMMNTEIQVVCHGSELCQQLRSIRLNSSVRVVGKLGLKPAPKSAPKPAPGNIEHQEPLEDLLTHKQVEVVATEILCLNSVAPDVHIGKDHSFPSQSRHLQIRFDESLKRRLLLRSRVARYIKEYLGKDFLEIETPILFKSSPEGAREFLVPTRKPGYAYALPQSPQQYKQILMATGVKNYFQFAKCFRDEDLRADRQPEFTQLDLEMAYADGEKVMAKIENLIKSLYLKVSSKHPAISLYPLPKSDFVRMSYEEAMSEHGSDKPDLRINGLIHRIDYFVPDEFRSMLTSVQEPVIEACKLRLNCESQQVRTFLTKFMDSPDAEPFTSNVDGAPGFCVYDSRKPVEGLQSLGFESAEQLKTLYGNLRRPRYHDKKVHKTNTRFEDADLLIIQARPNLPHSGGSTMLGKLRLALHKAAVAEGLIQPDTDHRYLWVTEFPMFTLDNDTDPGQGGTAGFSATHHPFTAPRTAEDVDLLLTDPLKAKADHYDLVVNGIELGGGSRRIHNAEMQKFVMRDIIKMSEERMDDFSHLFEALASGCPPHAGFAIGFDRLMAVLTGVESVKDVIYFPKSSKGEDMMVKSPAPMTNAALSPYHLQLKSPTEP</sequence>
<dbReference type="InterPro" id="IPR012340">
    <property type="entry name" value="NA-bd_OB-fold"/>
</dbReference>
<evidence type="ECO:0000259" key="7">
    <source>
        <dbReference type="PROSITE" id="PS50862"/>
    </source>
</evidence>
<dbReference type="GO" id="GO:0004815">
    <property type="term" value="F:aspartate-tRNA ligase activity"/>
    <property type="evidence" value="ECO:0007669"/>
    <property type="project" value="TreeGrafter"/>
</dbReference>
<evidence type="ECO:0000256" key="2">
    <source>
        <dbReference type="ARBA" id="ARBA00022598"/>
    </source>
</evidence>
<evidence type="ECO:0000256" key="1">
    <source>
        <dbReference type="ARBA" id="ARBA00006303"/>
    </source>
</evidence>
<dbReference type="Gene3D" id="3.30.1360.30">
    <property type="entry name" value="GAD-like domain"/>
    <property type="match status" value="1"/>
</dbReference>
<evidence type="ECO:0000256" key="5">
    <source>
        <dbReference type="ARBA" id="ARBA00022917"/>
    </source>
</evidence>
<organism evidence="8 9">
    <name type="scientific">Hyaloscypha hepaticicola</name>
    <dbReference type="NCBI Taxonomy" id="2082293"/>
    <lineage>
        <taxon>Eukaryota</taxon>
        <taxon>Fungi</taxon>
        <taxon>Dikarya</taxon>
        <taxon>Ascomycota</taxon>
        <taxon>Pezizomycotina</taxon>
        <taxon>Leotiomycetes</taxon>
        <taxon>Helotiales</taxon>
        <taxon>Hyaloscyphaceae</taxon>
        <taxon>Hyaloscypha</taxon>
    </lineage>
</organism>
<keyword evidence="5" id="KW-0648">Protein biosynthesis</keyword>
<feature type="domain" description="Aminoacyl-transfer RNA synthetases class-II family profile" evidence="7">
    <location>
        <begin position="164"/>
        <end position="618"/>
    </location>
</feature>
<dbReference type="PANTHER" id="PTHR22594">
    <property type="entry name" value="ASPARTYL/LYSYL-TRNA SYNTHETASE"/>
    <property type="match status" value="1"/>
</dbReference>
<dbReference type="OrthoDB" id="439710at2759"/>
<keyword evidence="2" id="KW-0436">Ligase</keyword>
<keyword evidence="3" id="KW-0547">Nucleotide-binding</keyword>